<organism evidence="2 3">
    <name type="scientific">Psittacicella hinzii</name>
    <dbReference type="NCBI Taxonomy" id="2028575"/>
    <lineage>
        <taxon>Bacteria</taxon>
        <taxon>Pseudomonadati</taxon>
        <taxon>Pseudomonadota</taxon>
        <taxon>Gammaproteobacteria</taxon>
        <taxon>Pasteurellales</taxon>
        <taxon>Psittacicellaceae</taxon>
        <taxon>Psittacicella</taxon>
    </lineage>
</organism>
<keyword evidence="3" id="KW-1185">Reference proteome</keyword>
<accession>A0A3A1YQ51</accession>
<dbReference type="RefSeq" id="WP_119530078.1">
    <property type="nucleotide sequence ID" value="NZ_JBHSSP010000030.1"/>
</dbReference>
<comment type="caution">
    <text evidence="2">The sequence shown here is derived from an EMBL/GenBank/DDBJ whole genome shotgun (WGS) entry which is preliminary data.</text>
</comment>
<protein>
    <submittedName>
        <fullName evidence="2">Uncharacterized protein</fullName>
    </submittedName>
</protein>
<evidence type="ECO:0000313" key="2">
    <source>
        <dbReference type="EMBL" id="RIY40322.1"/>
    </source>
</evidence>
<dbReference type="EMBL" id="NRJG01000012">
    <property type="protein sequence ID" value="RIY40322.1"/>
    <property type="molecule type" value="Genomic_DNA"/>
</dbReference>
<evidence type="ECO:0000313" key="3">
    <source>
        <dbReference type="Proteomes" id="UP000265916"/>
    </source>
</evidence>
<evidence type="ECO:0000256" key="1">
    <source>
        <dbReference type="SAM" id="MobiDB-lite"/>
    </source>
</evidence>
<gene>
    <name evidence="2" type="ORF">CKF58_00725</name>
</gene>
<sequence length="639" mass="72261">MAKQHNLKHKLAVNVWHSAKTLQAPIAHLQLQENLVVVDYAQIYQFYPLVPWQREVREVQDSLNDIKSDIDTTTNISSKGCISILFFASAHAVESLLAQTQQDHDQLELTTTDLSVLLTQMQTTAGQQVVCLAPGDSTRQAIVSALQELATTYPQVASWQVFTSEQTQGKLGFAENLELFLTSLTKAKVKTQFEINLYYFTSKQSTLSALEPQVIERILQTAAENTGHSFSCKKIEVLRCYQMLIDLQQICTLLLAESSTKTNPHSTNEVEDWELWLDEVCAQKSAQQSEDELESLDISSGANEDSRTNEQASVAFAEGEIADDFIHPEESNFFKPAKDSASYIFNTLTDYQYAAYGLSYEVKKLDLDTLESAEQVCQLHEVSVDSKNSTYSSNGNKSSSFFSTVTSTLRDFKLAHVARSPKSLTWHESLHLPDFTVLCQIINDLEHLSPAYTPHLLRQLGLELKLDFKADIKQQVTNFSTYLLYYLVAINCQQLAVNPVKGICAQHLAKLYQQLCLRLAQWQVQICGDLTIAKQILQCQQELATTMQVGDKLQVFILPTSERAKEYLACYTQNPKKQNPQTEAAELGVWFALVENTEVETYEYLCQQVLQLQSSWQELSTKDYTSRIKQLTNTLLQIW</sequence>
<dbReference type="AlphaFoldDB" id="A0A3A1YQ51"/>
<name>A0A3A1YQ51_9GAMM</name>
<reference evidence="2 3" key="1">
    <citation type="submission" date="2017-08" db="EMBL/GenBank/DDBJ databases">
        <title>Reclassification of Bisgaard taxon 37 and 44.</title>
        <authorList>
            <person name="Christensen H."/>
        </authorList>
    </citation>
    <scope>NUCLEOTIDE SEQUENCE [LARGE SCALE GENOMIC DNA]</scope>
    <source>
        <strain evidence="2 3">111</strain>
    </source>
</reference>
<dbReference type="Proteomes" id="UP000265916">
    <property type="component" value="Unassembled WGS sequence"/>
</dbReference>
<proteinExistence type="predicted"/>
<feature type="region of interest" description="Disordered" evidence="1">
    <location>
        <begin position="288"/>
        <end position="310"/>
    </location>
</feature>